<dbReference type="PANTHER" id="PTHR48070:SF4">
    <property type="entry name" value="ESTERASE ALNB"/>
    <property type="match status" value="1"/>
</dbReference>
<evidence type="ECO:0000259" key="2">
    <source>
        <dbReference type="Pfam" id="PF03959"/>
    </source>
</evidence>
<keyword evidence="1 3" id="KW-0378">Hydrolase</keyword>
<reference evidence="3 4" key="1">
    <citation type="submission" date="2024-07" db="EMBL/GenBank/DDBJ databases">
        <title>Section-level genome sequencing and comparative genomics of Aspergillus sections Usti and Cavernicolus.</title>
        <authorList>
            <consortium name="Lawrence Berkeley National Laboratory"/>
            <person name="Nybo J.L."/>
            <person name="Vesth T.C."/>
            <person name="Theobald S."/>
            <person name="Frisvad J.C."/>
            <person name="Larsen T.O."/>
            <person name="Kjaerboelling I."/>
            <person name="Rothschild-Mancinelli K."/>
            <person name="Lyhne E.K."/>
            <person name="Kogle M.E."/>
            <person name="Barry K."/>
            <person name="Clum A."/>
            <person name="Na H."/>
            <person name="Ledsgaard L."/>
            <person name="Lin J."/>
            <person name="Lipzen A."/>
            <person name="Kuo A."/>
            <person name="Riley R."/>
            <person name="Mondo S."/>
            <person name="LaButti K."/>
            <person name="Haridas S."/>
            <person name="Pangalinan J."/>
            <person name="Salamov A.A."/>
            <person name="Simmons B.A."/>
            <person name="Magnuson J.K."/>
            <person name="Chen J."/>
            <person name="Drula E."/>
            <person name="Henrissat B."/>
            <person name="Wiebenga A."/>
            <person name="Lubbers R.J."/>
            <person name="Gomes A.C."/>
            <person name="Macurrencykelacurrency M.R."/>
            <person name="Stajich J."/>
            <person name="Grigoriev I.V."/>
            <person name="Mortensen U.H."/>
            <person name="De vries R.P."/>
            <person name="Baker S.E."/>
            <person name="Andersen M.R."/>
        </authorList>
    </citation>
    <scope>NUCLEOTIDE SEQUENCE [LARGE SCALE GENOMIC DNA]</scope>
    <source>
        <strain evidence="3 4">CBS 756.74</strain>
    </source>
</reference>
<dbReference type="InterPro" id="IPR005645">
    <property type="entry name" value="FSH-like_dom"/>
</dbReference>
<dbReference type="InterPro" id="IPR029058">
    <property type="entry name" value="AB_hydrolase_fold"/>
</dbReference>
<evidence type="ECO:0000313" key="3">
    <source>
        <dbReference type="EMBL" id="KAL2856836.1"/>
    </source>
</evidence>
<dbReference type="PANTHER" id="PTHR48070">
    <property type="entry name" value="ESTERASE OVCA2"/>
    <property type="match status" value="1"/>
</dbReference>
<dbReference type="InterPro" id="IPR050593">
    <property type="entry name" value="LovG"/>
</dbReference>
<evidence type="ECO:0000313" key="4">
    <source>
        <dbReference type="Proteomes" id="UP001610444"/>
    </source>
</evidence>
<accession>A0ABR4KX42</accession>
<dbReference type="EMBL" id="JBFXLR010000007">
    <property type="protein sequence ID" value="KAL2856836.1"/>
    <property type="molecule type" value="Genomic_DNA"/>
</dbReference>
<name>A0ABR4KX42_9EURO</name>
<dbReference type="Gene3D" id="3.40.50.1820">
    <property type="entry name" value="alpha/beta hydrolase"/>
    <property type="match status" value="1"/>
</dbReference>
<evidence type="ECO:0000256" key="1">
    <source>
        <dbReference type="ARBA" id="ARBA00022801"/>
    </source>
</evidence>
<sequence>MRILCLHGYGTTPEIMKRQMSLLLKICDPSWEFHFLEAKIPCRPAPGIPKDAAGPFLCWTEDFGQAENRAALDLIHHTFATQGPFDGVFGFSQGASIVAAYLLEQAALPPNQALPVRFAIFASPPPILATENGYVESVYGSLTSTNLRYLQSASLESTVHLPDPARASATLLIETLTLMKPVHGKSLSYFFNRPAPEIPCVLLPDAHAARLGIPTLHVLARDDPAPLQRSSEICIEFCDPTRLRVFTHSAVHGLPREPAEVRALAELMVVVGEGTGGSKL</sequence>
<dbReference type="Pfam" id="PF03959">
    <property type="entry name" value="FSH1"/>
    <property type="match status" value="1"/>
</dbReference>
<dbReference type="GO" id="GO:0016787">
    <property type="term" value="F:hydrolase activity"/>
    <property type="evidence" value="ECO:0007669"/>
    <property type="project" value="UniProtKB-KW"/>
</dbReference>
<proteinExistence type="predicted"/>
<dbReference type="RefSeq" id="XP_070902700.1">
    <property type="nucleotide sequence ID" value="XM_071044673.1"/>
</dbReference>
<gene>
    <name evidence="3" type="ORF">BJX68DRAFT_263369</name>
</gene>
<comment type="caution">
    <text evidence="3">The sequence shown here is derived from an EMBL/GenBank/DDBJ whole genome shotgun (WGS) entry which is preliminary data.</text>
</comment>
<protein>
    <submittedName>
        <fullName evidence="3">Serine hydrolase FSH</fullName>
    </submittedName>
</protein>
<feature type="domain" description="Serine hydrolase" evidence="2">
    <location>
        <begin position="1"/>
        <end position="260"/>
    </location>
</feature>
<dbReference type="SUPFAM" id="SSF53474">
    <property type="entry name" value="alpha/beta-Hydrolases"/>
    <property type="match status" value="1"/>
</dbReference>
<dbReference type="GeneID" id="98159837"/>
<organism evidence="3 4">
    <name type="scientific">Aspergillus pseudodeflectus</name>
    <dbReference type="NCBI Taxonomy" id="176178"/>
    <lineage>
        <taxon>Eukaryota</taxon>
        <taxon>Fungi</taxon>
        <taxon>Dikarya</taxon>
        <taxon>Ascomycota</taxon>
        <taxon>Pezizomycotina</taxon>
        <taxon>Eurotiomycetes</taxon>
        <taxon>Eurotiomycetidae</taxon>
        <taxon>Eurotiales</taxon>
        <taxon>Aspergillaceae</taxon>
        <taxon>Aspergillus</taxon>
        <taxon>Aspergillus subgen. Nidulantes</taxon>
    </lineage>
</organism>
<dbReference type="Proteomes" id="UP001610444">
    <property type="component" value="Unassembled WGS sequence"/>
</dbReference>
<keyword evidence="4" id="KW-1185">Reference proteome</keyword>